<gene>
    <name evidence="1" type="ORF">BMJ33_11725</name>
</gene>
<comment type="caution">
    <text evidence="1">The sequence shown here is derived from an EMBL/GenBank/DDBJ whole genome shotgun (WGS) entry which is preliminary data.</text>
</comment>
<evidence type="ECO:0000313" key="1">
    <source>
        <dbReference type="EMBL" id="PLU04526.1"/>
    </source>
</evidence>
<dbReference type="RefSeq" id="WP_018011803.1">
    <property type="nucleotide sequence ID" value="NZ_NBUC01000065.1"/>
</dbReference>
<proteinExistence type="predicted"/>
<sequence>MATMNWSETDTRTIVQAVTESDDPVIGACAVIGAMVGILAHCEGDDFARQMLNEIAVMKFPPDAANSNQQREGNGQ</sequence>
<protein>
    <submittedName>
        <fullName evidence="1">Uncharacterized protein</fullName>
    </submittedName>
</protein>
<name>A0ABX4TPT4_9HYPH</name>
<keyword evidence="2" id="KW-1185">Reference proteome</keyword>
<dbReference type="EMBL" id="NBUC01000065">
    <property type="protein sequence ID" value="PLU04526.1"/>
    <property type="molecule type" value="Genomic_DNA"/>
</dbReference>
<organism evidence="1 2">
    <name type="scientific">Sinorhizobium medicae</name>
    <dbReference type="NCBI Taxonomy" id="110321"/>
    <lineage>
        <taxon>Bacteria</taxon>
        <taxon>Pseudomonadati</taxon>
        <taxon>Pseudomonadota</taxon>
        <taxon>Alphaproteobacteria</taxon>
        <taxon>Hyphomicrobiales</taxon>
        <taxon>Rhizobiaceae</taxon>
        <taxon>Sinorhizobium/Ensifer group</taxon>
        <taxon>Sinorhizobium</taxon>
    </lineage>
</organism>
<dbReference type="Proteomes" id="UP001190825">
    <property type="component" value="Unassembled WGS sequence"/>
</dbReference>
<reference evidence="1 2" key="1">
    <citation type="journal article" date="2018" name="FEMS Microbiol. Ecol.">
        <title>Co-invading symbiotic mutualists of Medicago polymorpha retain high ancestral diversity and contain diverse accessory genomes.</title>
        <authorList>
            <person name="Porter S.S."/>
            <person name="Faber-Hammond J.J."/>
            <person name="Friesen M.L."/>
        </authorList>
    </citation>
    <scope>NUCLEOTIDE SEQUENCE [LARGE SCALE GENOMIC DNA]</scope>
    <source>
        <strain evidence="1 2">Str16</strain>
    </source>
</reference>
<evidence type="ECO:0000313" key="2">
    <source>
        <dbReference type="Proteomes" id="UP001190825"/>
    </source>
</evidence>
<accession>A0ABX4TPT4</accession>